<dbReference type="AlphaFoldDB" id="A0A2R5G750"/>
<gene>
    <name evidence="3" type="ORF">FCC1311_018372</name>
</gene>
<feature type="compositionally biased region" description="Acidic residues" evidence="1">
    <location>
        <begin position="54"/>
        <end position="74"/>
    </location>
</feature>
<dbReference type="Proteomes" id="UP000241890">
    <property type="component" value="Unassembled WGS sequence"/>
</dbReference>
<evidence type="ECO:0000256" key="2">
    <source>
        <dbReference type="SAM" id="SignalP"/>
    </source>
</evidence>
<proteinExistence type="predicted"/>
<protein>
    <submittedName>
        <fullName evidence="3">Uncharacterized protein</fullName>
    </submittedName>
</protein>
<feature type="chain" id="PRO_5015350372" evidence="2">
    <location>
        <begin position="24"/>
        <end position="728"/>
    </location>
</feature>
<sequence>MRATSLLLVAIVAFASLTDGAHAESPVVAVTSTRALKKLAEANSGNGKNKTKDEDDVEDDEGDEDDDDDEEEEEDKKQGNGKGNSKKKEDEDDDDDEGEEEDEDIEDALERLTCQKLRKKHTAELVEAIESFQDNCLSVSDGELTVGFAADDDSTMWEILANPAQFLSEDMACQPKCLKAIQGDDDDEDESLLSQMQSIMQVCGGPASKSPEEFLAQTVYMNMTWEDIQGNYEDLEDDIKACAPADLDESTRETCTELAEELSTYLESERGVECTGYRDNLSAQGTARRFCTKVTTKTSCEDDLKSFIKDFVKAGCGNMDLVADLRGVLAGACERIGTQYCYPVFNSFTETNLFETIEEKIEAGDADGANALVAEVCDSKCFRKVAKVQDVWDDDSWGFDLLCKTSDASCYTRFIEALKTEDDEERSQLLCSDRCFAKLARTVVAKEDTPDDVAEMLKATMKYLCIKPSSEDETEEDEEGQGAEQKCLSKVTEAEEEITTACSAAIEEGVCTEACKDVMPGWIKNNRHTCCISAALEYREAVWAEDEALENYYFWTNLTSLCDFDVDATCPLANPKYKRRRGLRLCGVAADLLNTTDVLEALTEDILAAYGISEENLANLVVSAITEGCSAGTDDESGTRRVLQDGNQDAAEVTFDILGQDDEDVDGIVGSVGDFTLENTNRALPEEMSGVEAEEFDASGSSSTPSSAPALSTLNMLAVGAVVLLHAI</sequence>
<organism evidence="3 4">
    <name type="scientific">Hondaea fermentalgiana</name>
    <dbReference type="NCBI Taxonomy" id="2315210"/>
    <lineage>
        <taxon>Eukaryota</taxon>
        <taxon>Sar</taxon>
        <taxon>Stramenopiles</taxon>
        <taxon>Bigyra</taxon>
        <taxon>Labyrinthulomycetes</taxon>
        <taxon>Thraustochytrida</taxon>
        <taxon>Thraustochytriidae</taxon>
        <taxon>Hondaea</taxon>
    </lineage>
</organism>
<keyword evidence="2" id="KW-0732">Signal</keyword>
<evidence type="ECO:0000256" key="1">
    <source>
        <dbReference type="SAM" id="MobiDB-lite"/>
    </source>
</evidence>
<feature type="compositionally biased region" description="Acidic residues" evidence="1">
    <location>
        <begin position="90"/>
        <end position="106"/>
    </location>
</feature>
<dbReference type="EMBL" id="BEYU01000013">
    <property type="protein sequence ID" value="GBG25618.1"/>
    <property type="molecule type" value="Genomic_DNA"/>
</dbReference>
<dbReference type="InParanoid" id="A0A2R5G750"/>
<feature type="region of interest" description="Disordered" evidence="1">
    <location>
        <begin position="39"/>
        <end position="106"/>
    </location>
</feature>
<evidence type="ECO:0000313" key="3">
    <source>
        <dbReference type="EMBL" id="GBG25618.1"/>
    </source>
</evidence>
<evidence type="ECO:0000313" key="4">
    <source>
        <dbReference type="Proteomes" id="UP000241890"/>
    </source>
</evidence>
<keyword evidence="4" id="KW-1185">Reference proteome</keyword>
<accession>A0A2R5G750</accession>
<feature type="signal peptide" evidence="2">
    <location>
        <begin position="1"/>
        <end position="23"/>
    </location>
</feature>
<reference evidence="3 4" key="1">
    <citation type="submission" date="2017-12" db="EMBL/GenBank/DDBJ databases">
        <title>Sequencing, de novo assembly and annotation of complete genome of a new Thraustochytrid species, strain FCC1311.</title>
        <authorList>
            <person name="Sedici K."/>
            <person name="Godart F."/>
            <person name="Aiese Cigliano R."/>
            <person name="Sanseverino W."/>
            <person name="Barakat M."/>
            <person name="Ortet P."/>
            <person name="Marechal E."/>
            <person name="Cagnac O."/>
            <person name="Amato A."/>
        </authorList>
    </citation>
    <scope>NUCLEOTIDE SEQUENCE [LARGE SCALE GENOMIC DNA]</scope>
</reference>
<name>A0A2R5G750_9STRA</name>
<comment type="caution">
    <text evidence="3">The sequence shown here is derived from an EMBL/GenBank/DDBJ whole genome shotgun (WGS) entry which is preliminary data.</text>
</comment>